<keyword evidence="12 24" id="KW-0675">Receptor</keyword>
<dbReference type="InterPro" id="IPR015683">
    <property type="entry name" value="Ionotropic_Glu_rcpt"/>
</dbReference>
<evidence type="ECO:0000256" key="21">
    <source>
        <dbReference type="SAM" id="Phobius"/>
    </source>
</evidence>
<evidence type="ECO:0000256" key="15">
    <source>
        <dbReference type="ARBA" id="ARBA00023286"/>
    </source>
</evidence>
<evidence type="ECO:0000256" key="11">
    <source>
        <dbReference type="ARBA" id="ARBA00023136"/>
    </source>
</evidence>
<dbReference type="FunFam" id="2.60.40.10:FF:000437">
    <property type="entry name" value="Beat-IIIc, isoform A"/>
    <property type="match status" value="1"/>
</dbReference>
<feature type="disulfide bond" evidence="20">
    <location>
        <begin position="1277"/>
        <end position="1333"/>
    </location>
</feature>
<feature type="site" description="Interaction with the cone snail toxin Con-ikot-ikot" evidence="19">
    <location>
        <position position="1226"/>
    </location>
</feature>
<keyword evidence="16" id="KW-0407">Ion channel</keyword>
<keyword evidence="14" id="KW-0628">Postsynaptic cell membrane</keyword>
<evidence type="ECO:0000256" key="6">
    <source>
        <dbReference type="ARBA" id="ARBA00022723"/>
    </source>
</evidence>
<dbReference type="SUPFAM" id="SSF53822">
    <property type="entry name" value="Periplasmic binding protein-like I"/>
    <property type="match status" value="1"/>
</dbReference>
<dbReference type="Gene3D" id="3.40.50.2300">
    <property type="match status" value="2"/>
</dbReference>
<dbReference type="InterPro" id="IPR001508">
    <property type="entry name" value="Iono_Glu_rcpt_met"/>
</dbReference>
<sequence>MSNNVKKWSNMISGSYSVRIRQLHVPMAIYKGSPIQLHCEFELQHSMLYSVKYYKNYIEFYRYLPSHVPSAQTYNLKGTYVDLNKSNASHVIFSKTDLDSQGTYSCEVSTEAPDFSTVKAEKQMKVYILPEDPLRIEGTEPTYEMHNLINLTCISGASFPAQNLVWYINDEKASTKNLIYYSNSNKPTNALLQVSKLGLRLTANDAKFRKGSLKLVCQASLTLIYEYETSQTLSGGTQPRNKLLTSSGVDEHYSNLNNDNYSLKPNYLLTSSNNSLNHEQPIKQIMNIHSNGQDENSNVITWKNDLLLMKVSRDAPLITGGKERYRVGSILNINCSATADAHLSWYIKNKKANETQLVYYSNVNPCCSILGLKFRMQNRHFQMQELKLTCKATHFKKIVSYNKQLLIRTIGASANSKLKFEGESRNKKLWRIQSINNSIFFEPSLIINSQDFHTDFQTNDYPPFTNYDSYLTAPQYAAGSKRSPNNHGKNLNSNKFNVENPKIFNVGAVLDKDELVQDFIQVIDSIYYEPNVLPPNVNLYPFNLILNRNPIQAVQDVCDKLIKNQVYAVIVKDGNNPESLAVTQTCNFYNIPVIGISNRESSMSDKHMHSAYMRMVPPYSHQVNVWIEVLKHLKYKNVVFIHSADYDGRTSFTKFQALADKNHIEILSVIEYEPLMTNISNELEQIDHELKSRVYLLYTNKEDAQSIFVDVNRLNLTQNGYVWLISEQALEATNVPNGALGIQAFNSTNESGYIRDALYIIGLAIRELYKKENITSLPPSYCGEIGKNNWKLGDKLFNILRKQVLLFGKTGRVAFDGKGDRIDADYEIINYIYNRKVIVGNYAFSQSKMQMQLWLNENSIIWPGFQNKKPVGYYLPNKLKIVTIAEKPFLWSRPLDYQTIDNLRQHVNDLSKKKKFPVINAFNKTLNVLKTYNSKNSQQNNQNLNLFNQQIIFDENLIEQEFCNSNELLCTKYDEVSMKNNFYCCKGYCIDFLKTLATRLNISFSLYQVTDDQYGSFEIDKKTNKKKWNGLIGEIVMKKADLIVAPLTINPERSLFIDFSKPFKYQGITIISKQQLKSRSSLASFMEPFEDSLWIFVMISVHVVALVLYLLDRFSPFGRYRLPNCDIIEEDALNLSSAIWFAWGVLLNSGIGESSPRSFGGRLLGMIWAGFAIIIIASYTGNLAAFLVLNRPETALSGINDSRFRNPTENYTYSTVKNSAIINYFKRQVELSNIYNHIIKNKQLNTVEAGIEAVRNNEINAFIWDSARLEYEASQDCELSIASEQFGKSGYGIGLSKNSFWTEKVNEAILSMHESGYMERLDNEWILNPNPDCVNKDTLGMTLGLKNMAGVFILVGMGIVGGIGLILIEWIYKNKQSKSQKQLEKARYAADKWKKYIQRKKKLQLNLKQTREKQVSNSQSKIGKIKRAEFANSRTNEEFQSVCTDTRVLSNEATTIKSSLFNLPELHQEVINYNTSLDRNLNWQNSSQGSKDFLINETIVKHPLYSNSNKNQVSYCFDKTSKNFPSDQQPSNISYQKIIDNNYPEQIITHNKYASLNQLEQENVGILKHEKKKTKVYSHPIRFNQLKHQQAINEMNNYETSYHSVYDESYCDTNRSHAQSTIGSFISLPRNSQTNLQLIKPPHVLSNQKRTKNYFPYGYHN</sequence>
<name>A0AAN0N7N0_9ACAR</name>
<dbReference type="GO" id="GO:0015276">
    <property type="term" value="F:ligand-gated monoatomic ion channel activity"/>
    <property type="evidence" value="ECO:0007669"/>
    <property type="project" value="InterPro"/>
</dbReference>
<dbReference type="SUPFAM" id="SSF81324">
    <property type="entry name" value="Voltage-gated potassium channels"/>
    <property type="match status" value="1"/>
</dbReference>
<evidence type="ECO:0000256" key="17">
    <source>
        <dbReference type="ARBA" id="ARBA00034100"/>
    </source>
</evidence>
<dbReference type="GO" id="GO:0038023">
    <property type="term" value="F:signaling receptor activity"/>
    <property type="evidence" value="ECO:0007669"/>
    <property type="project" value="InterPro"/>
</dbReference>
<keyword evidence="6" id="KW-0479">Metal-binding</keyword>
<evidence type="ECO:0000259" key="22">
    <source>
        <dbReference type="SMART" id="SM00079"/>
    </source>
</evidence>
<evidence type="ECO:0000256" key="4">
    <source>
        <dbReference type="ARBA" id="ARBA00022475"/>
    </source>
</evidence>
<accession>A0AAN0N7N0</accession>
<evidence type="ECO:0000256" key="7">
    <source>
        <dbReference type="ARBA" id="ARBA00022833"/>
    </source>
</evidence>
<evidence type="ECO:0000256" key="1">
    <source>
        <dbReference type="ARBA" id="ARBA00004651"/>
    </source>
</evidence>
<feature type="binding site" evidence="18">
    <location>
        <position position="1048"/>
    </location>
    <ligand>
        <name>L-glutamate</name>
        <dbReference type="ChEBI" id="CHEBI:29985"/>
    </ligand>
</feature>
<keyword evidence="7" id="KW-0862">Zinc</keyword>
<feature type="domain" description="Ionotropic glutamate receptor L-glutamate and glycine-binding" evidence="23">
    <location>
        <begin position="975"/>
        <end position="1037"/>
    </location>
</feature>
<dbReference type="GO" id="GO:0046872">
    <property type="term" value="F:metal ion binding"/>
    <property type="evidence" value="ECO:0007669"/>
    <property type="project" value="UniProtKB-KW"/>
</dbReference>
<dbReference type="SMART" id="SM00079">
    <property type="entry name" value="PBPe"/>
    <property type="match status" value="1"/>
</dbReference>
<dbReference type="EMBL" id="PP154983">
    <property type="protein sequence ID" value="WRW34057.1"/>
    <property type="molecule type" value="mRNA"/>
</dbReference>
<dbReference type="FunFam" id="3.40.190.10:FF:000009">
    <property type="entry name" value="Putative glutamate receptor ionotropic NMDA 2B"/>
    <property type="match status" value="1"/>
</dbReference>
<dbReference type="PANTHER" id="PTHR18966">
    <property type="entry name" value="IONOTROPIC GLUTAMATE RECEPTOR"/>
    <property type="match status" value="1"/>
</dbReference>
<dbReference type="InterPro" id="IPR001320">
    <property type="entry name" value="Iontro_rcpt_C"/>
</dbReference>
<dbReference type="PRINTS" id="PR00177">
    <property type="entry name" value="NMDARECEPTOR"/>
</dbReference>
<keyword evidence="5 21" id="KW-0812">Transmembrane</keyword>
<organism evidence="24">
    <name type="scientific">Polyphagotarsonemus latus</name>
    <dbReference type="NCBI Taxonomy" id="1204166"/>
    <lineage>
        <taxon>Eukaryota</taxon>
        <taxon>Metazoa</taxon>
        <taxon>Ecdysozoa</taxon>
        <taxon>Arthropoda</taxon>
        <taxon>Chelicerata</taxon>
        <taxon>Arachnida</taxon>
        <taxon>Acari</taxon>
        <taxon>Acariformes</taxon>
        <taxon>Trombidiformes</taxon>
        <taxon>Prostigmata</taxon>
        <taxon>Eleutherengona</taxon>
        <taxon>Heterostigmata</taxon>
        <taxon>Tarsonemoidea</taxon>
        <taxon>Tarsonemidae</taxon>
        <taxon>Polyphagotarsonemus</taxon>
    </lineage>
</organism>
<keyword evidence="13" id="KW-0325">Glycoprotein</keyword>
<proteinExistence type="evidence at transcript level"/>
<evidence type="ECO:0000256" key="12">
    <source>
        <dbReference type="ARBA" id="ARBA00023170"/>
    </source>
</evidence>
<keyword evidence="11 21" id="KW-0472">Membrane</keyword>
<comment type="subcellular location">
    <subcellularLocation>
        <location evidence="1">Cell membrane</location>
        <topology evidence="1">Multi-pass membrane protein</topology>
    </subcellularLocation>
    <subcellularLocation>
        <location evidence="17">Postsynaptic cell membrane</location>
    </subcellularLocation>
</comment>
<keyword evidence="15" id="KW-1071">Ligand-gated ion channel</keyword>
<evidence type="ECO:0000256" key="16">
    <source>
        <dbReference type="ARBA" id="ARBA00023303"/>
    </source>
</evidence>
<dbReference type="InterPro" id="IPR019594">
    <property type="entry name" value="Glu/Gly-bd"/>
</dbReference>
<dbReference type="InterPro" id="IPR001828">
    <property type="entry name" value="ANF_lig-bd_rcpt"/>
</dbReference>
<evidence type="ECO:0000256" key="3">
    <source>
        <dbReference type="ARBA" id="ARBA00022448"/>
    </source>
</evidence>
<evidence type="ECO:0000256" key="13">
    <source>
        <dbReference type="ARBA" id="ARBA00023180"/>
    </source>
</evidence>
<evidence type="ECO:0000256" key="5">
    <source>
        <dbReference type="ARBA" id="ARBA00022692"/>
    </source>
</evidence>
<evidence type="ECO:0000256" key="9">
    <source>
        <dbReference type="ARBA" id="ARBA00023018"/>
    </source>
</evidence>
<evidence type="ECO:0000313" key="24">
    <source>
        <dbReference type="EMBL" id="WRW34057.1"/>
    </source>
</evidence>
<keyword evidence="4" id="KW-1003">Cell membrane</keyword>
<feature type="binding site" evidence="18">
    <location>
        <position position="1053"/>
    </location>
    <ligand>
        <name>L-glutamate</name>
        <dbReference type="ChEBI" id="CHEBI:29985"/>
    </ligand>
</feature>
<dbReference type="InterPro" id="IPR028082">
    <property type="entry name" value="Peripla_BP_I"/>
</dbReference>
<dbReference type="Pfam" id="PF01094">
    <property type="entry name" value="ANF_receptor"/>
    <property type="match status" value="1"/>
</dbReference>
<evidence type="ECO:0000256" key="18">
    <source>
        <dbReference type="PIRSR" id="PIRSR601508-1"/>
    </source>
</evidence>
<comment type="similarity">
    <text evidence="2">Belongs to the glutamate-gated ion channel (TC 1.A.10.1) family.</text>
</comment>
<evidence type="ECO:0000256" key="8">
    <source>
        <dbReference type="ARBA" id="ARBA00022989"/>
    </source>
</evidence>
<dbReference type="FunFam" id="3.40.190.10:FF:000010">
    <property type="entry name" value="glutamate receptor ionotropic, NMDA 1 isoform X1"/>
    <property type="match status" value="1"/>
</dbReference>
<dbReference type="Gene3D" id="3.40.190.10">
    <property type="entry name" value="Periplasmic binding protein-like II"/>
    <property type="match status" value="2"/>
</dbReference>
<dbReference type="Pfam" id="PF10613">
    <property type="entry name" value="Lig_chan-Glu_bd"/>
    <property type="match status" value="1"/>
</dbReference>
<evidence type="ECO:0000256" key="2">
    <source>
        <dbReference type="ARBA" id="ARBA00008685"/>
    </source>
</evidence>
<feature type="transmembrane region" description="Helical" evidence="21">
    <location>
        <begin position="1163"/>
        <end position="1189"/>
    </location>
</feature>
<keyword evidence="3" id="KW-0813">Transport</keyword>
<dbReference type="Gene3D" id="2.60.40.10">
    <property type="entry name" value="Immunoglobulins"/>
    <property type="match status" value="1"/>
</dbReference>
<dbReference type="Gene3D" id="1.10.287.70">
    <property type="match status" value="1"/>
</dbReference>
<feature type="site" description="Crucial to convey clamshell closure to channel opening" evidence="19">
    <location>
        <position position="1196"/>
    </location>
</feature>
<evidence type="ECO:0000259" key="23">
    <source>
        <dbReference type="SMART" id="SM00918"/>
    </source>
</evidence>
<evidence type="ECO:0000256" key="19">
    <source>
        <dbReference type="PIRSR" id="PIRSR601508-2"/>
    </source>
</evidence>
<reference evidence="24" key="1">
    <citation type="submission" date="2024-01" db="EMBL/GenBank/DDBJ databases">
        <title>Genome insights into chemosensory and detoxification machineries of broad mite, Polyphagotarsonemus latus (Tarsonemidae: Acari).</title>
        <authorList>
            <person name="Muthugoundar M."/>
            <person name="P J A."/>
            <person name="Augustine N."/>
        </authorList>
    </citation>
    <scope>NUCLEOTIDE SEQUENCE</scope>
</reference>
<feature type="transmembrane region" description="Helical" evidence="21">
    <location>
        <begin position="1132"/>
        <end position="1151"/>
    </location>
</feature>
<dbReference type="InterPro" id="IPR013783">
    <property type="entry name" value="Ig-like_fold"/>
</dbReference>
<keyword evidence="10" id="KW-0406">Ion transport</keyword>
<feature type="binding site" evidence="18">
    <location>
        <position position="1265"/>
    </location>
    <ligand>
        <name>L-glutamate</name>
        <dbReference type="ChEBI" id="CHEBI:29985"/>
    </ligand>
</feature>
<feature type="transmembrane region" description="Helical" evidence="21">
    <location>
        <begin position="1093"/>
        <end position="1111"/>
    </location>
</feature>
<keyword evidence="9" id="KW-0770">Synapse</keyword>
<keyword evidence="8 21" id="KW-1133">Transmembrane helix</keyword>
<feature type="transmembrane region" description="Helical" evidence="21">
    <location>
        <begin position="1351"/>
        <end position="1372"/>
    </location>
</feature>
<evidence type="ECO:0000256" key="14">
    <source>
        <dbReference type="ARBA" id="ARBA00023257"/>
    </source>
</evidence>
<dbReference type="GO" id="GO:0045211">
    <property type="term" value="C:postsynaptic membrane"/>
    <property type="evidence" value="ECO:0007669"/>
    <property type="project" value="UniProtKB-SubCell"/>
</dbReference>
<feature type="binding site" evidence="18">
    <location>
        <position position="1046"/>
    </location>
    <ligand>
        <name>L-glutamate</name>
        <dbReference type="ChEBI" id="CHEBI:29985"/>
    </ligand>
</feature>
<protein>
    <submittedName>
        <fullName evidence="24">Glutamate [NMDA] receptor subunit 1</fullName>
    </submittedName>
</protein>
<evidence type="ECO:0000256" key="10">
    <source>
        <dbReference type="ARBA" id="ARBA00023065"/>
    </source>
</evidence>
<dbReference type="SMART" id="SM00918">
    <property type="entry name" value="Lig_chan-Glu_bd"/>
    <property type="match status" value="1"/>
</dbReference>
<keyword evidence="20" id="KW-1015">Disulfide bond</keyword>
<feature type="domain" description="Ionotropic glutamate receptor C-terminal" evidence="22">
    <location>
        <begin position="967"/>
        <end position="1328"/>
    </location>
</feature>
<dbReference type="Pfam" id="PF00060">
    <property type="entry name" value="Lig_chan"/>
    <property type="match status" value="1"/>
</dbReference>
<dbReference type="SUPFAM" id="SSF53850">
    <property type="entry name" value="Periplasmic binding protein-like II"/>
    <property type="match status" value="1"/>
</dbReference>
<evidence type="ECO:0000256" key="20">
    <source>
        <dbReference type="PIRSR" id="PIRSR601508-3"/>
    </source>
</evidence>